<evidence type="ECO:0000256" key="2">
    <source>
        <dbReference type="ARBA" id="ARBA00023002"/>
    </source>
</evidence>
<evidence type="ECO:0000256" key="1">
    <source>
        <dbReference type="ARBA" id="ARBA00022857"/>
    </source>
</evidence>
<dbReference type="GO" id="GO:0005829">
    <property type="term" value="C:cytosol"/>
    <property type="evidence" value="ECO:0007669"/>
    <property type="project" value="TreeGrafter"/>
</dbReference>
<protein>
    <submittedName>
        <fullName evidence="7">Dihydrofolate reductase</fullName>
    </submittedName>
</protein>
<dbReference type="OrthoDB" id="9805416at2"/>
<dbReference type="FunFam" id="3.40.50.720:FF:000213">
    <property type="entry name" value="Putative 2-hydroxyacid dehydrogenase"/>
    <property type="match status" value="1"/>
</dbReference>
<dbReference type="GO" id="GO:0051287">
    <property type="term" value="F:NAD binding"/>
    <property type="evidence" value="ECO:0007669"/>
    <property type="project" value="InterPro"/>
</dbReference>
<evidence type="ECO:0000313" key="8">
    <source>
        <dbReference type="Proteomes" id="UP000234626"/>
    </source>
</evidence>
<reference evidence="7 8" key="1">
    <citation type="submission" date="2017-12" db="EMBL/GenBank/DDBJ databases">
        <title>Characterization of six clinical isolates of Enterochimera gen. nov., a novel genus of the Yersiniaciae family and the three species Enterochimera arupensis sp. nov., Enterochimera coloradensis sp. nov, and Enterochimera californica sp. nov.</title>
        <authorList>
            <person name="Rossi A."/>
            <person name="Fisher M."/>
        </authorList>
    </citation>
    <scope>NUCLEOTIDE SEQUENCE [LARGE SCALE GENOMIC DNA]</scope>
    <source>
        <strain evidence="7 8">2016Iso1</strain>
    </source>
</reference>
<dbReference type="InterPro" id="IPR006140">
    <property type="entry name" value="D-isomer_DH_NAD-bd"/>
</dbReference>
<accession>A0A2N5EL25</accession>
<dbReference type="Pfam" id="PF02826">
    <property type="entry name" value="2-Hacid_dh_C"/>
    <property type="match status" value="1"/>
</dbReference>
<feature type="domain" description="D-isomer specific 2-hydroxyacid dehydrogenase catalytic" evidence="5">
    <location>
        <begin position="20"/>
        <end position="299"/>
    </location>
</feature>
<keyword evidence="2 4" id="KW-0560">Oxidoreductase</keyword>
<dbReference type="EMBL" id="PJZK01000015">
    <property type="protein sequence ID" value="PLR47420.1"/>
    <property type="molecule type" value="Genomic_DNA"/>
</dbReference>
<dbReference type="SUPFAM" id="SSF51735">
    <property type="entry name" value="NAD(P)-binding Rossmann-fold domains"/>
    <property type="match status" value="1"/>
</dbReference>
<dbReference type="Proteomes" id="UP000234626">
    <property type="component" value="Unassembled WGS sequence"/>
</dbReference>
<comment type="caution">
    <text evidence="7">The sequence shown here is derived from an EMBL/GenBank/DDBJ whole genome shotgun (WGS) entry which is preliminary data.</text>
</comment>
<dbReference type="SUPFAM" id="SSF52283">
    <property type="entry name" value="Formate/glycerate dehydrogenase catalytic domain-like"/>
    <property type="match status" value="1"/>
</dbReference>
<dbReference type="Pfam" id="PF00389">
    <property type="entry name" value="2-Hacid_dh"/>
    <property type="match status" value="1"/>
</dbReference>
<comment type="similarity">
    <text evidence="4">Belongs to the D-isomer specific 2-hydroxyacid dehydrogenase family.</text>
</comment>
<name>A0A2N5EL25_9GAMM</name>
<dbReference type="AlphaFoldDB" id="A0A2N5EL25"/>
<dbReference type="GO" id="GO:0016618">
    <property type="term" value="F:hydroxypyruvate reductase [NAD(P)H] activity"/>
    <property type="evidence" value="ECO:0007669"/>
    <property type="project" value="TreeGrafter"/>
</dbReference>
<feature type="domain" description="D-isomer specific 2-hydroxyacid dehydrogenase NAD-binding" evidence="6">
    <location>
        <begin position="98"/>
        <end position="270"/>
    </location>
</feature>
<evidence type="ECO:0000313" key="7">
    <source>
        <dbReference type="EMBL" id="PLR47420.1"/>
    </source>
</evidence>
<dbReference type="Gene3D" id="3.40.50.720">
    <property type="entry name" value="NAD(P)-binding Rossmann-like Domain"/>
    <property type="match status" value="2"/>
</dbReference>
<keyword evidence="3" id="KW-0520">NAD</keyword>
<organism evidence="7 8">
    <name type="scientific">Chimaeribacter arupi</name>
    <dbReference type="NCBI Taxonomy" id="2060066"/>
    <lineage>
        <taxon>Bacteria</taxon>
        <taxon>Pseudomonadati</taxon>
        <taxon>Pseudomonadota</taxon>
        <taxon>Gammaproteobacteria</taxon>
        <taxon>Enterobacterales</taxon>
        <taxon>Yersiniaceae</taxon>
        <taxon>Chimaeribacter</taxon>
    </lineage>
</organism>
<proteinExistence type="inferred from homology"/>
<dbReference type="InterPro" id="IPR006139">
    <property type="entry name" value="D-isomer_2_OHA_DH_cat_dom"/>
</dbReference>
<evidence type="ECO:0000259" key="5">
    <source>
        <dbReference type="Pfam" id="PF00389"/>
    </source>
</evidence>
<keyword evidence="1" id="KW-0521">NADP</keyword>
<dbReference type="GO" id="GO:0030267">
    <property type="term" value="F:glyoxylate reductase (NADPH) activity"/>
    <property type="evidence" value="ECO:0007669"/>
    <property type="project" value="TreeGrafter"/>
</dbReference>
<evidence type="ECO:0000259" key="6">
    <source>
        <dbReference type="Pfam" id="PF02826"/>
    </source>
</evidence>
<dbReference type="PANTHER" id="PTHR10996">
    <property type="entry name" value="2-HYDROXYACID DEHYDROGENASE-RELATED"/>
    <property type="match status" value="1"/>
</dbReference>
<evidence type="ECO:0000256" key="4">
    <source>
        <dbReference type="RuleBase" id="RU003719"/>
    </source>
</evidence>
<dbReference type="CDD" id="cd12156">
    <property type="entry name" value="HPPR"/>
    <property type="match status" value="1"/>
</dbReference>
<gene>
    <name evidence="7" type="ORF">CYR34_14780</name>
</gene>
<evidence type="ECO:0000256" key="3">
    <source>
        <dbReference type="ARBA" id="ARBA00023027"/>
    </source>
</evidence>
<dbReference type="PANTHER" id="PTHR10996:SF178">
    <property type="entry name" value="2-HYDROXYACID DEHYDROGENASE YGL185C-RELATED"/>
    <property type="match status" value="1"/>
</dbReference>
<dbReference type="InterPro" id="IPR036291">
    <property type="entry name" value="NAD(P)-bd_dom_sf"/>
</dbReference>
<dbReference type="InterPro" id="IPR050223">
    <property type="entry name" value="D-isomer_2-hydroxyacid_DH"/>
</dbReference>
<sequence length="304" mass="32286">MTELDQQLSAHYPCHRLYESAEQDDYLARHGDTITAIVTRGDAGVPRRVMECLPRLRVIAVFGVGTDKIDLAYAASRGIQVSITRDILTGDVADLASTLVLAFSRNLIGYHAFAKAGAWAWANASPPLSSSVSGKRVGIVGLGNIGNAIAERLSAFGMDVGYYAKSPKAGNYRYMDSLTDLALFSDYLVLALSGGPHNEGLIDETILNALGSDGVLVNISRGSVVNEAHLIHALATKAIKGAALDVFQHEPLIPDALRGLDNVILTPHIGSATVETRNKMAANVLANLNAYFNGGTVLSPADMK</sequence>
<keyword evidence="8" id="KW-1185">Reference proteome</keyword>